<dbReference type="InterPro" id="IPR035920">
    <property type="entry name" value="YhbY-like_sf"/>
</dbReference>
<dbReference type="PROSITE" id="PS51295">
    <property type="entry name" value="CRM"/>
    <property type="match status" value="1"/>
</dbReference>
<dbReference type="SMART" id="SM01103">
    <property type="entry name" value="CRS1_YhbY"/>
    <property type="match status" value="1"/>
</dbReference>
<organism evidence="4 5">
    <name type="scientific">Acidianus brierleyi</name>
    <dbReference type="NCBI Taxonomy" id="41673"/>
    <lineage>
        <taxon>Archaea</taxon>
        <taxon>Thermoproteota</taxon>
        <taxon>Thermoprotei</taxon>
        <taxon>Sulfolobales</taxon>
        <taxon>Sulfolobaceae</taxon>
        <taxon>Acidianus</taxon>
    </lineage>
</organism>
<dbReference type="AlphaFoldDB" id="A0A2U9IBS4"/>
<dbReference type="PANTHER" id="PTHR40065:SF3">
    <property type="entry name" value="RNA-BINDING PROTEIN YHBY"/>
    <property type="match status" value="1"/>
</dbReference>
<gene>
    <name evidence="4" type="ORF">DFR85_01385</name>
</gene>
<sequence length="83" mass="9457">MNSEKIKQIRAQNAEVRIGKNGITEGIINEIKRRLKDHEVIKIKIGSKDKNRKEIALKIAELANAKLIEVRGYTFILSKIDSD</sequence>
<evidence type="ECO:0000259" key="3">
    <source>
        <dbReference type="PROSITE" id="PS51295"/>
    </source>
</evidence>
<dbReference type="InterPro" id="IPR051925">
    <property type="entry name" value="RNA-binding_domain"/>
</dbReference>
<dbReference type="Proteomes" id="UP000248044">
    <property type="component" value="Chromosome"/>
</dbReference>
<dbReference type="GeneID" id="36830767"/>
<dbReference type="Gene3D" id="3.30.110.60">
    <property type="entry name" value="YhbY-like"/>
    <property type="match status" value="1"/>
</dbReference>
<dbReference type="SUPFAM" id="SSF75471">
    <property type="entry name" value="YhbY-like"/>
    <property type="match status" value="1"/>
</dbReference>
<protein>
    <submittedName>
        <fullName evidence="4">RNA-binding protein</fullName>
    </submittedName>
</protein>
<reference evidence="4 5" key="1">
    <citation type="submission" date="2018-05" db="EMBL/GenBank/DDBJ databases">
        <title>Complete Genome Sequences of Extremely Thermoacidophilic, Metal-Mobilizing Type-Strain Members of the Archaeal Family Sulfolobaceae: Acidianus brierleyi DSM-1651T, Acidianus sulfidivorans DSM-18786T, Metallosphaera hakonensis DSM-7519T, and Metallosphaera prunae DSM-10039T.</title>
        <authorList>
            <person name="Counts J.A."/>
            <person name="Kelly R.M."/>
        </authorList>
    </citation>
    <scope>NUCLEOTIDE SEQUENCE [LARGE SCALE GENOMIC DNA]</scope>
    <source>
        <strain evidence="4 5">DSM 1651</strain>
    </source>
</reference>
<evidence type="ECO:0000313" key="5">
    <source>
        <dbReference type="Proteomes" id="UP000248044"/>
    </source>
</evidence>
<dbReference type="RefSeq" id="WP_110269345.1">
    <property type="nucleotide sequence ID" value="NZ_CP029289.2"/>
</dbReference>
<accession>A0A2U9IBS4</accession>
<evidence type="ECO:0000313" key="4">
    <source>
        <dbReference type="EMBL" id="AWR93461.1"/>
    </source>
</evidence>
<dbReference type="GO" id="GO:0003723">
    <property type="term" value="F:RNA binding"/>
    <property type="evidence" value="ECO:0007669"/>
    <property type="project" value="UniProtKB-UniRule"/>
</dbReference>
<keyword evidence="5" id="KW-1185">Reference proteome</keyword>
<proteinExistence type="predicted"/>
<name>A0A2U9IBS4_9CREN</name>
<feature type="domain" description="CRM" evidence="3">
    <location>
        <begin position="1"/>
        <end position="83"/>
    </location>
</feature>
<dbReference type="PANTHER" id="PTHR40065">
    <property type="entry name" value="RNA-BINDING PROTEIN YHBY"/>
    <property type="match status" value="1"/>
</dbReference>
<keyword evidence="1 2" id="KW-0694">RNA-binding</keyword>
<evidence type="ECO:0000256" key="2">
    <source>
        <dbReference type="PROSITE-ProRule" id="PRU00626"/>
    </source>
</evidence>
<dbReference type="Pfam" id="PF01985">
    <property type="entry name" value="CRS1_YhbY"/>
    <property type="match status" value="1"/>
</dbReference>
<evidence type="ECO:0000256" key="1">
    <source>
        <dbReference type="ARBA" id="ARBA00022884"/>
    </source>
</evidence>
<dbReference type="InterPro" id="IPR001890">
    <property type="entry name" value="RNA-binding_CRM"/>
</dbReference>
<dbReference type="OrthoDB" id="30785at2157"/>
<dbReference type="EMBL" id="CP029289">
    <property type="protein sequence ID" value="AWR93461.1"/>
    <property type="molecule type" value="Genomic_DNA"/>
</dbReference>
<dbReference type="KEGG" id="abri:DFR85_01385"/>